<keyword evidence="5" id="KW-1185">Reference proteome</keyword>
<organism evidence="4 5">
    <name type="scientific">Dawidia cretensis</name>
    <dbReference type="NCBI Taxonomy" id="2782350"/>
    <lineage>
        <taxon>Bacteria</taxon>
        <taxon>Pseudomonadati</taxon>
        <taxon>Bacteroidota</taxon>
        <taxon>Cytophagia</taxon>
        <taxon>Cytophagales</taxon>
        <taxon>Chryseotaleaceae</taxon>
        <taxon>Dawidia</taxon>
    </lineage>
</organism>
<keyword evidence="1" id="KW-0677">Repeat</keyword>
<dbReference type="SMART" id="SM00028">
    <property type="entry name" value="TPR"/>
    <property type="match status" value="8"/>
</dbReference>
<dbReference type="InterPro" id="IPR019734">
    <property type="entry name" value="TPR_rpt"/>
</dbReference>
<dbReference type="Proteomes" id="UP001319080">
    <property type="component" value="Unassembled WGS sequence"/>
</dbReference>
<name>A0AAP2GV51_9BACT</name>
<keyword evidence="2 3" id="KW-0802">TPR repeat</keyword>
<dbReference type="Gene3D" id="1.25.40.10">
    <property type="entry name" value="Tetratricopeptide repeat domain"/>
    <property type="match status" value="3"/>
</dbReference>
<dbReference type="AlphaFoldDB" id="A0AAP2GV51"/>
<evidence type="ECO:0000256" key="1">
    <source>
        <dbReference type="ARBA" id="ARBA00022737"/>
    </source>
</evidence>
<dbReference type="SUPFAM" id="SSF48452">
    <property type="entry name" value="TPR-like"/>
    <property type="match status" value="1"/>
</dbReference>
<dbReference type="InterPro" id="IPR051685">
    <property type="entry name" value="Ycf3/AcsC/BcsC/TPR_MFPF"/>
</dbReference>
<proteinExistence type="predicted"/>
<feature type="repeat" description="TPR" evidence="3">
    <location>
        <begin position="440"/>
        <end position="473"/>
    </location>
</feature>
<evidence type="ECO:0000256" key="3">
    <source>
        <dbReference type="PROSITE-ProRule" id="PRU00339"/>
    </source>
</evidence>
<evidence type="ECO:0000313" key="5">
    <source>
        <dbReference type="Proteomes" id="UP001319080"/>
    </source>
</evidence>
<dbReference type="Pfam" id="PF13432">
    <property type="entry name" value="TPR_16"/>
    <property type="match status" value="3"/>
</dbReference>
<dbReference type="RefSeq" id="WP_254086001.1">
    <property type="nucleotide sequence ID" value="NZ_JAHESE010000022.1"/>
</dbReference>
<accession>A0AAP2GV51</accession>
<reference evidence="4 5" key="1">
    <citation type="submission" date="2021-05" db="EMBL/GenBank/DDBJ databases">
        <title>A Polyphasic approach of four new species of the genus Ohtaekwangia: Ohtaekwangia histidinii sp. nov., Ohtaekwangia cretensis sp. nov., Ohtaekwangia indiensis sp. nov., Ohtaekwangia reichenbachii sp. nov. from diverse environment.</title>
        <authorList>
            <person name="Octaviana S."/>
        </authorList>
    </citation>
    <scope>NUCLEOTIDE SEQUENCE [LARGE SCALE GENOMIC DNA]</scope>
    <source>
        <strain evidence="4 5">PWU5</strain>
    </source>
</reference>
<dbReference type="PANTHER" id="PTHR44943:SF8">
    <property type="entry name" value="TPR REPEAT-CONTAINING PROTEIN MJ0263"/>
    <property type="match status" value="1"/>
</dbReference>
<gene>
    <name evidence="4" type="ORF">KK062_19445</name>
</gene>
<evidence type="ECO:0000313" key="4">
    <source>
        <dbReference type="EMBL" id="MBT1710428.1"/>
    </source>
</evidence>
<dbReference type="PANTHER" id="PTHR44943">
    <property type="entry name" value="CELLULOSE SYNTHASE OPERON PROTEIN C"/>
    <property type="match status" value="1"/>
</dbReference>
<dbReference type="PROSITE" id="PS50005">
    <property type="entry name" value="TPR"/>
    <property type="match status" value="2"/>
</dbReference>
<evidence type="ECO:0000256" key="2">
    <source>
        <dbReference type="ARBA" id="ARBA00022803"/>
    </source>
</evidence>
<dbReference type="InterPro" id="IPR011990">
    <property type="entry name" value="TPR-like_helical_dom_sf"/>
</dbReference>
<dbReference type="Pfam" id="PF14559">
    <property type="entry name" value="TPR_19"/>
    <property type="match status" value="1"/>
</dbReference>
<comment type="caution">
    <text evidence="4">The sequence shown here is derived from an EMBL/GenBank/DDBJ whole genome shotgun (WGS) entry which is preliminary data.</text>
</comment>
<dbReference type="Pfam" id="PF13181">
    <property type="entry name" value="TPR_8"/>
    <property type="match status" value="1"/>
</dbReference>
<dbReference type="EMBL" id="JAHESE010000022">
    <property type="protein sequence ID" value="MBT1710428.1"/>
    <property type="molecule type" value="Genomic_DNA"/>
</dbReference>
<dbReference type="SUPFAM" id="SSF81901">
    <property type="entry name" value="HCP-like"/>
    <property type="match status" value="1"/>
</dbReference>
<protein>
    <submittedName>
        <fullName evidence="4">Tetratricopeptide repeat protein</fullName>
    </submittedName>
</protein>
<feature type="repeat" description="TPR" evidence="3">
    <location>
        <begin position="46"/>
        <end position="79"/>
    </location>
</feature>
<sequence>MTAQKLHITCAMILSVALFAPGDIMAQRKKKNVGEEQASGIKLREAEFYFTEGEKFFILEDYAKALLYYQRTLEITPDNATVHYKVAEVLAQSNRQEDLLRASLSIESALKLEKKNKYFYLLAANIYSSLTRFDKAAEAYENLIKEVPDTEEYFYDLAAVYQYANRFEDAIKTYNRAEAVLGVTEISSVQKQRLYLQQGKIKEALAEGEKLITAFPGEERYSMGFAELLAQKNLRDEAIQHLEKFIAQNPDAGNAKMLLAGFYRDAQQEAKARPLLLSLFDDPSVEIGSKLIVMGTYNAEINQRKSRTGETDADLVSYAFSLFEKLEKNYPTESGVHIVGGDLNLAVGKARDAQKEYLKAIELGDVNFEVWENLLYLETQLDQWDAVIRHADQALEMFPNQAMIHYFSGNAHIRKRHYPEAIAALQQSKRLSAANPAVLSDINGLLGDAYHAAREYDKSDKAYEEALLLTPENTTVLNNYSYYLSLRKVNLEKAEKMASLLIKNNPENATFLDTYAWVLYVRGKFKDARKAIERAIETGKATATHFEHYGDILFQLGDVNGAVQQWEKARGMNANSEILNRKIANRKIYE</sequence>